<dbReference type="SUPFAM" id="SSF103473">
    <property type="entry name" value="MFS general substrate transporter"/>
    <property type="match status" value="1"/>
</dbReference>
<feature type="transmembrane region" description="Helical" evidence="1">
    <location>
        <begin position="89"/>
        <end position="109"/>
    </location>
</feature>
<feature type="transmembrane region" description="Helical" evidence="1">
    <location>
        <begin position="115"/>
        <end position="134"/>
    </location>
</feature>
<feature type="transmembrane region" description="Helical" evidence="1">
    <location>
        <begin position="155"/>
        <end position="174"/>
    </location>
</feature>
<proteinExistence type="predicted"/>
<dbReference type="InterPro" id="IPR039672">
    <property type="entry name" value="MFS_2"/>
</dbReference>
<reference evidence="3" key="1">
    <citation type="journal article" date="2019" name="Int. J. Syst. Evol. Microbiol.">
        <title>The Global Catalogue of Microorganisms (GCM) 10K type strain sequencing project: providing services to taxonomists for standard genome sequencing and annotation.</title>
        <authorList>
            <consortium name="The Broad Institute Genomics Platform"/>
            <consortium name="The Broad Institute Genome Sequencing Center for Infectious Disease"/>
            <person name="Wu L."/>
            <person name="Ma J."/>
        </authorList>
    </citation>
    <scope>NUCLEOTIDE SEQUENCE [LARGE SCALE GENOMIC DNA]</scope>
    <source>
        <strain evidence="3">IBRC-M 10703</strain>
    </source>
</reference>
<dbReference type="EMBL" id="JBHSAO010000017">
    <property type="protein sequence ID" value="MFC4025606.1"/>
    <property type="molecule type" value="Genomic_DNA"/>
</dbReference>
<feature type="transmembrane region" description="Helical" evidence="1">
    <location>
        <begin position="286"/>
        <end position="305"/>
    </location>
</feature>
<dbReference type="InterPro" id="IPR036259">
    <property type="entry name" value="MFS_trans_sf"/>
</dbReference>
<accession>A0ABV8H5Q1</accession>
<dbReference type="RefSeq" id="WP_379498102.1">
    <property type="nucleotide sequence ID" value="NZ_JBHSAO010000017.1"/>
</dbReference>
<evidence type="ECO:0000256" key="1">
    <source>
        <dbReference type="SAM" id="Phobius"/>
    </source>
</evidence>
<feature type="transmembrane region" description="Helical" evidence="1">
    <location>
        <begin position="347"/>
        <end position="375"/>
    </location>
</feature>
<keyword evidence="3" id="KW-1185">Reference proteome</keyword>
<organism evidence="2 3">
    <name type="scientific">Oceanobacillus longus</name>
    <dbReference type="NCBI Taxonomy" id="930120"/>
    <lineage>
        <taxon>Bacteria</taxon>
        <taxon>Bacillati</taxon>
        <taxon>Bacillota</taxon>
        <taxon>Bacilli</taxon>
        <taxon>Bacillales</taxon>
        <taxon>Bacillaceae</taxon>
        <taxon>Oceanobacillus</taxon>
    </lineage>
</organism>
<evidence type="ECO:0000313" key="3">
    <source>
        <dbReference type="Proteomes" id="UP001595772"/>
    </source>
</evidence>
<sequence>MSIKTIESGQQYNTAKLWQIGFFALNNTATNLYMFILAFVSYYATGVAGLTVVVVSTILTAMRVFDGFTDPIIGFVIDKTETKFGKFRPMMIIGNVILASSILLMYNVTHLLPESLQIFFFIAIYAIFIIGYTFQTACTKAAQTVLTNSPKQRPLFAIFDGVYNTVLFAGGQIFVASYLVAKHGGFTMSLFTELNTYAIILAGIFTVLAVTGIGSKDRKEYFGLADNNVKTRFRDYWPILKGNRPMQMLVIAAASDKLTLSVLRHAVVVVMLFGILMGNYELSGTVSLITMVPTVLIVFVGVWYARKTGLKKSLVMSTWIGLLSFSVLAAFLFMIDPSTISLENIGFATIVFLVLYTLGMGFGGLPSALVIPMIADISDYETYKSGRYVPGMMGTIFSFVDKLISSLAPAVVGFAVALIGYRSEFPQIEDTLTTSLYGMTIFLAFGVPIIGWIISLIAMKFYNLDYKKMEEIQEAIAEIKEQAEEKKTTVV</sequence>
<feature type="transmembrane region" description="Helical" evidence="1">
    <location>
        <begin position="314"/>
        <end position="335"/>
    </location>
</feature>
<feature type="transmembrane region" description="Helical" evidence="1">
    <location>
        <begin position="194"/>
        <end position="214"/>
    </location>
</feature>
<comment type="caution">
    <text evidence="2">The sequence shown here is derived from an EMBL/GenBank/DDBJ whole genome shotgun (WGS) entry which is preliminary data.</text>
</comment>
<feature type="transmembrane region" description="Helical" evidence="1">
    <location>
        <begin position="436"/>
        <end position="459"/>
    </location>
</feature>
<keyword evidence="1" id="KW-0812">Transmembrane</keyword>
<dbReference type="Gene3D" id="1.20.1250.20">
    <property type="entry name" value="MFS general substrate transporter like domains"/>
    <property type="match status" value="2"/>
</dbReference>
<evidence type="ECO:0000313" key="2">
    <source>
        <dbReference type="EMBL" id="MFC4025606.1"/>
    </source>
</evidence>
<dbReference type="Proteomes" id="UP001595772">
    <property type="component" value="Unassembled WGS sequence"/>
</dbReference>
<feature type="transmembrane region" description="Helical" evidence="1">
    <location>
        <begin position="396"/>
        <end position="421"/>
    </location>
</feature>
<feature type="transmembrane region" description="Helical" evidence="1">
    <location>
        <begin position="32"/>
        <end position="55"/>
    </location>
</feature>
<dbReference type="PANTHER" id="PTHR11328">
    <property type="entry name" value="MAJOR FACILITATOR SUPERFAMILY DOMAIN-CONTAINING PROTEIN"/>
    <property type="match status" value="1"/>
</dbReference>
<keyword evidence="1" id="KW-1133">Transmembrane helix</keyword>
<keyword evidence="1" id="KW-0472">Membrane</keyword>
<dbReference type="Pfam" id="PF13347">
    <property type="entry name" value="MFS_2"/>
    <property type="match status" value="1"/>
</dbReference>
<dbReference type="PANTHER" id="PTHR11328:SF24">
    <property type="entry name" value="MAJOR FACILITATOR SUPERFAMILY (MFS) PROFILE DOMAIN-CONTAINING PROTEIN"/>
    <property type="match status" value="1"/>
</dbReference>
<protein>
    <submittedName>
        <fullName evidence="2">MFS transporter</fullName>
    </submittedName>
</protein>
<feature type="transmembrane region" description="Helical" evidence="1">
    <location>
        <begin position="262"/>
        <end position="280"/>
    </location>
</feature>
<name>A0ABV8H5Q1_9BACI</name>
<gene>
    <name evidence="2" type="ORF">ACFOUV_17650</name>
</gene>